<evidence type="ECO:0000313" key="1">
    <source>
        <dbReference type="EMBL" id="KAI5662714.1"/>
    </source>
</evidence>
<gene>
    <name evidence="1" type="ORF">M9H77_22037</name>
</gene>
<comment type="caution">
    <text evidence="1">The sequence shown here is derived from an EMBL/GenBank/DDBJ whole genome shotgun (WGS) entry which is preliminary data.</text>
</comment>
<protein>
    <submittedName>
        <fullName evidence="1">Uncharacterized protein</fullName>
    </submittedName>
</protein>
<sequence length="161" mass="18317">MEVEKLPKNLRSRPTVDNRSVSQTILGQNPTGDGRVDLPSAATLTSCSMFRTSQGNWEKRATRTVLEFRKEEHPRAFNLGINLVIELEIVNTFLGCREKSMDANEVIKTRLAAILEQGFEKMVSAPQPLHYQQAVFQDNWQGYNLHANQYSSSWMDRSDVS</sequence>
<accession>A0ACC0ARD5</accession>
<evidence type="ECO:0000313" key="2">
    <source>
        <dbReference type="Proteomes" id="UP001060085"/>
    </source>
</evidence>
<proteinExistence type="predicted"/>
<dbReference type="Proteomes" id="UP001060085">
    <property type="component" value="Linkage Group LG05"/>
</dbReference>
<keyword evidence="2" id="KW-1185">Reference proteome</keyword>
<name>A0ACC0ARD5_CATRO</name>
<organism evidence="1 2">
    <name type="scientific">Catharanthus roseus</name>
    <name type="common">Madagascar periwinkle</name>
    <name type="synonym">Vinca rosea</name>
    <dbReference type="NCBI Taxonomy" id="4058"/>
    <lineage>
        <taxon>Eukaryota</taxon>
        <taxon>Viridiplantae</taxon>
        <taxon>Streptophyta</taxon>
        <taxon>Embryophyta</taxon>
        <taxon>Tracheophyta</taxon>
        <taxon>Spermatophyta</taxon>
        <taxon>Magnoliopsida</taxon>
        <taxon>eudicotyledons</taxon>
        <taxon>Gunneridae</taxon>
        <taxon>Pentapetalae</taxon>
        <taxon>asterids</taxon>
        <taxon>lamiids</taxon>
        <taxon>Gentianales</taxon>
        <taxon>Apocynaceae</taxon>
        <taxon>Rauvolfioideae</taxon>
        <taxon>Vinceae</taxon>
        <taxon>Catharanthinae</taxon>
        <taxon>Catharanthus</taxon>
    </lineage>
</organism>
<dbReference type="EMBL" id="CM044705">
    <property type="protein sequence ID" value="KAI5662714.1"/>
    <property type="molecule type" value="Genomic_DNA"/>
</dbReference>
<reference evidence="2" key="1">
    <citation type="journal article" date="2023" name="Nat. Plants">
        <title>Single-cell RNA sequencing provides a high-resolution roadmap for understanding the multicellular compartmentation of specialized metabolism.</title>
        <authorList>
            <person name="Sun S."/>
            <person name="Shen X."/>
            <person name="Li Y."/>
            <person name="Li Y."/>
            <person name="Wang S."/>
            <person name="Li R."/>
            <person name="Zhang H."/>
            <person name="Shen G."/>
            <person name="Guo B."/>
            <person name="Wei J."/>
            <person name="Xu J."/>
            <person name="St-Pierre B."/>
            <person name="Chen S."/>
            <person name="Sun C."/>
        </authorList>
    </citation>
    <scope>NUCLEOTIDE SEQUENCE [LARGE SCALE GENOMIC DNA]</scope>
</reference>